<dbReference type="AlphaFoldDB" id="A0A0C3QJJ0"/>
<reference evidence="1 2" key="1">
    <citation type="submission" date="2014-04" db="EMBL/GenBank/DDBJ databases">
        <authorList>
            <consortium name="DOE Joint Genome Institute"/>
            <person name="Kuo A."/>
            <person name="Girlanda M."/>
            <person name="Perotto S."/>
            <person name="Kohler A."/>
            <person name="Nagy L.G."/>
            <person name="Floudas D."/>
            <person name="Copeland A."/>
            <person name="Barry K.W."/>
            <person name="Cichocki N."/>
            <person name="Veneault-Fourrey C."/>
            <person name="LaButti K."/>
            <person name="Lindquist E.A."/>
            <person name="Lipzen A."/>
            <person name="Lundell T."/>
            <person name="Morin E."/>
            <person name="Murat C."/>
            <person name="Sun H."/>
            <person name="Tunlid A."/>
            <person name="Henrissat B."/>
            <person name="Grigoriev I.V."/>
            <person name="Hibbett D.S."/>
            <person name="Martin F."/>
            <person name="Nordberg H.P."/>
            <person name="Cantor M.N."/>
            <person name="Hua S.X."/>
        </authorList>
    </citation>
    <scope>NUCLEOTIDE SEQUENCE [LARGE SCALE GENOMIC DNA]</scope>
    <source>
        <strain evidence="1 2">MUT 4182</strain>
    </source>
</reference>
<dbReference type="HOGENOM" id="CLU_2795841_0_0_1"/>
<proteinExistence type="predicted"/>
<evidence type="ECO:0000313" key="1">
    <source>
        <dbReference type="EMBL" id="KIO26344.1"/>
    </source>
</evidence>
<name>A0A0C3QJJ0_9AGAM</name>
<reference evidence="2" key="2">
    <citation type="submission" date="2015-01" db="EMBL/GenBank/DDBJ databases">
        <title>Evolutionary Origins and Diversification of the Mycorrhizal Mutualists.</title>
        <authorList>
            <consortium name="DOE Joint Genome Institute"/>
            <consortium name="Mycorrhizal Genomics Consortium"/>
            <person name="Kohler A."/>
            <person name="Kuo A."/>
            <person name="Nagy L.G."/>
            <person name="Floudas D."/>
            <person name="Copeland A."/>
            <person name="Barry K.W."/>
            <person name="Cichocki N."/>
            <person name="Veneault-Fourrey C."/>
            <person name="LaButti K."/>
            <person name="Lindquist E.A."/>
            <person name="Lipzen A."/>
            <person name="Lundell T."/>
            <person name="Morin E."/>
            <person name="Murat C."/>
            <person name="Riley R."/>
            <person name="Ohm R."/>
            <person name="Sun H."/>
            <person name="Tunlid A."/>
            <person name="Henrissat B."/>
            <person name="Grigoriev I.V."/>
            <person name="Hibbett D.S."/>
            <person name="Martin F."/>
        </authorList>
    </citation>
    <scope>NUCLEOTIDE SEQUENCE [LARGE SCALE GENOMIC DNA]</scope>
    <source>
        <strain evidence="2">MUT 4182</strain>
    </source>
</reference>
<dbReference type="Proteomes" id="UP000054248">
    <property type="component" value="Unassembled WGS sequence"/>
</dbReference>
<keyword evidence="2" id="KW-1185">Reference proteome</keyword>
<accession>A0A0C3QJJ0</accession>
<sequence>MAWSDRTVGASWREFAEEHGVDLVEVPNACCSVCPFTTRQTHQPDVQLSDSWPSKLNMGEYDARICKS</sequence>
<organism evidence="1 2">
    <name type="scientific">Tulasnella calospora MUT 4182</name>
    <dbReference type="NCBI Taxonomy" id="1051891"/>
    <lineage>
        <taxon>Eukaryota</taxon>
        <taxon>Fungi</taxon>
        <taxon>Dikarya</taxon>
        <taxon>Basidiomycota</taxon>
        <taxon>Agaricomycotina</taxon>
        <taxon>Agaricomycetes</taxon>
        <taxon>Cantharellales</taxon>
        <taxon>Tulasnellaceae</taxon>
        <taxon>Tulasnella</taxon>
    </lineage>
</organism>
<protein>
    <submittedName>
        <fullName evidence="1">Uncharacterized protein</fullName>
    </submittedName>
</protein>
<gene>
    <name evidence="1" type="ORF">M407DRAFT_24428</name>
</gene>
<evidence type="ECO:0000313" key="2">
    <source>
        <dbReference type="Proteomes" id="UP000054248"/>
    </source>
</evidence>
<dbReference type="EMBL" id="KN823026">
    <property type="protein sequence ID" value="KIO26344.1"/>
    <property type="molecule type" value="Genomic_DNA"/>
</dbReference>